<accession>A0ABN6N1F3</accession>
<dbReference type="PANTHER" id="PTHR46401:SF2">
    <property type="entry name" value="GLYCOSYLTRANSFERASE WBBK-RELATED"/>
    <property type="match status" value="1"/>
</dbReference>
<keyword evidence="5" id="KW-1185">Reference proteome</keyword>
<evidence type="ECO:0008006" key="6">
    <source>
        <dbReference type="Google" id="ProtNLM"/>
    </source>
</evidence>
<protein>
    <recommendedName>
        <fullName evidence="6">Glycosyltransferase family 1 protein</fullName>
    </recommendedName>
</protein>
<organism evidence="4 5">
    <name type="scientific">Anaeromyxobacter oryzae</name>
    <dbReference type="NCBI Taxonomy" id="2918170"/>
    <lineage>
        <taxon>Bacteria</taxon>
        <taxon>Pseudomonadati</taxon>
        <taxon>Myxococcota</taxon>
        <taxon>Myxococcia</taxon>
        <taxon>Myxococcales</taxon>
        <taxon>Cystobacterineae</taxon>
        <taxon>Anaeromyxobacteraceae</taxon>
        <taxon>Anaeromyxobacter</taxon>
    </lineage>
</organism>
<dbReference type="RefSeq" id="WP_248354978.1">
    <property type="nucleotide sequence ID" value="NZ_AP025591.1"/>
</dbReference>
<dbReference type="Pfam" id="PF00534">
    <property type="entry name" value="Glycos_transf_1"/>
    <property type="match status" value="1"/>
</dbReference>
<feature type="domain" description="Glycosyl transferase family 1" evidence="2">
    <location>
        <begin position="205"/>
        <end position="355"/>
    </location>
</feature>
<dbReference type="Gene3D" id="3.40.50.2000">
    <property type="entry name" value="Glycogen Phosphorylase B"/>
    <property type="match status" value="2"/>
</dbReference>
<evidence type="ECO:0000259" key="2">
    <source>
        <dbReference type="Pfam" id="PF00534"/>
    </source>
</evidence>
<dbReference type="InterPro" id="IPR028098">
    <property type="entry name" value="Glyco_trans_4-like_N"/>
</dbReference>
<dbReference type="CDD" id="cd03809">
    <property type="entry name" value="GT4_MtfB-like"/>
    <property type="match status" value="1"/>
</dbReference>
<dbReference type="Proteomes" id="UP001162891">
    <property type="component" value="Chromosome"/>
</dbReference>
<feature type="domain" description="Glycosyltransferase subfamily 4-like N-terminal" evidence="3">
    <location>
        <begin position="16"/>
        <end position="185"/>
    </location>
</feature>
<dbReference type="SUPFAM" id="SSF53756">
    <property type="entry name" value="UDP-Glycosyltransferase/glycogen phosphorylase"/>
    <property type="match status" value="1"/>
</dbReference>
<reference evidence="5" key="1">
    <citation type="journal article" date="2022" name="Int. J. Syst. Evol. Microbiol.">
        <title>Anaeromyxobacter oryzae sp. nov., Anaeromyxobacter diazotrophicus sp. nov. and Anaeromyxobacter paludicola sp. nov., isolated from paddy soils.</title>
        <authorList>
            <person name="Itoh H."/>
            <person name="Xu Z."/>
            <person name="Mise K."/>
            <person name="Masuda Y."/>
            <person name="Ushijima N."/>
            <person name="Hayakawa C."/>
            <person name="Shiratori Y."/>
            <person name="Senoo K."/>
        </authorList>
    </citation>
    <scope>NUCLEOTIDE SEQUENCE [LARGE SCALE GENOMIC DNA]</scope>
    <source>
        <strain evidence="5">Red232</strain>
    </source>
</reference>
<proteinExistence type="predicted"/>
<dbReference type="EMBL" id="AP025591">
    <property type="protein sequence ID" value="BDG05823.1"/>
    <property type="molecule type" value="Genomic_DNA"/>
</dbReference>
<gene>
    <name evidence="4" type="ORF">AMOR_48190</name>
</gene>
<evidence type="ECO:0000313" key="5">
    <source>
        <dbReference type="Proteomes" id="UP001162891"/>
    </source>
</evidence>
<dbReference type="PANTHER" id="PTHR46401">
    <property type="entry name" value="GLYCOSYLTRANSFERASE WBBK-RELATED"/>
    <property type="match status" value="1"/>
</dbReference>
<evidence type="ECO:0000313" key="4">
    <source>
        <dbReference type="EMBL" id="BDG05823.1"/>
    </source>
</evidence>
<dbReference type="InterPro" id="IPR001296">
    <property type="entry name" value="Glyco_trans_1"/>
</dbReference>
<sequence length="393" mass="43576">MRVGINLTQFVPGKSGGVQTYVETLVRGLCRLDNGQRYVLFVNYLTAPLFEDLRSERCELVFVGVHIPRLVKAADRLVPGMIFWAYARGLNALMKGARLDVLHFPQNFIVPIGYPGRTVVTFHDLQQEYHPEFFTAAELEWRAENYRPAARKAAHLIAISGYTARSLVERYGVPPEKITTVHTAVGDDVSAPVDPGTDGGEGLPPRFFYYPAAFWPHKNHARLLQAMARLRASDGFDLPLVLTGMDAADAAPIRGEIERLRLQDQVISLGYVPRERIRLLLGRAEFMMFPSLFEGFGIPVVEAMAAGCPVACARATSLPEVIGDEGLMFDPESVEDIAAALRRMWKDAGLRARLRATLRPRAALFTVERMAQGTAAVYERVARGGERARRGGP</sequence>
<keyword evidence="1" id="KW-0808">Transferase</keyword>
<evidence type="ECO:0000259" key="3">
    <source>
        <dbReference type="Pfam" id="PF13439"/>
    </source>
</evidence>
<dbReference type="Pfam" id="PF13439">
    <property type="entry name" value="Glyco_transf_4"/>
    <property type="match status" value="1"/>
</dbReference>
<name>A0ABN6N1F3_9BACT</name>
<evidence type="ECO:0000256" key="1">
    <source>
        <dbReference type="ARBA" id="ARBA00022679"/>
    </source>
</evidence>